<accession>A0A398CLJ2</accession>
<dbReference type="OrthoDB" id="9816564at2"/>
<dbReference type="SUPFAM" id="SSF53756">
    <property type="entry name" value="UDP-Glycosyltransferase/glycogen phosphorylase"/>
    <property type="match status" value="1"/>
</dbReference>
<keyword evidence="2" id="KW-1185">Reference proteome</keyword>
<protein>
    <recommendedName>
        <fullName evidence="3">Glycosyltransferase</fullName>
    </recommendedName>
</protein>
<reference evidence="1 2" key="1">
    <citation type="submission" date="2018-09" db="EMBL/GenBank/DDBJ databases">
        <title>Cohnella cavernae sp. nov., isolated from a karst cave.</title>
        <authorList>
            <person name="Zhu H."/>
        </authorList>
    </citation>
    <scope>NUCLEOTIDE SEQUENCE [LARGE SCALE GENOMIC DNA]</scope>
    <source>
        <strain evidence="1 2">K2E09-144</strain>
    </source>
</reference>
<sequence>MRKKMAYFMHVDWKWIKQRPQFLAEELLAYYDIDLFYIRNMKVRGLIDNPLDEAAFHSVNRIRKLPYSSRSPWVQQAERWINRTSVKRAHETDYDYFWITSPYILHFIDIERIRARNIIYDCMDDILAFPQSEKTRNSLAALEKQLLKQSNLVFASSEHLKSKVEERDAQALVSVANNALSLTLAKSGHIFEPPTEKIERFTITYFGTISHWFDFDLLFKLLELHRDIQITIIGPSEVPLPPHERITYTGSIAHDAIKIFAERSDAFIMPFLVNELILSVDPVKVYEYIAFGKPAFVVEYPETLKFADFVYLYRNAEQLSAIIDRVKRDRTGKNSLDQIDSFLQQNHWGARARHIHQTLENSL</sequence>
<dbReference type="Proteomes" id="UP000266340">
    <property type="component" value="Unassembled WGS sequence"/>
</dbReference>
<organism evidence="1 2">
    <name type="scientific">Cohnella faecalis</name>
    <dbReference type="NCBI Taxonomy" id="2315694"/>
    <lineage>
        <taxon>Bacteria</taxon>
        <taxon>Bacillati</taxon>
        <taxon>Bacillota</taxon>
        <taxon>Bacilli</taxon>
        <taxon>Bacillales</taxon>
        <taxon>Paenibacillaceae</taxon>
        <taxon>Cohnella</taxon>
    </lineage>
</organism>
<dbReference type="Gene3D" id="3.40.50.2000">
    <property type="entry name" value="Glycogen Phosphorylase B"/>
    <property type="match status" value="1"/>
</dbReference>
<comment type="caution">
    <text evidence="1">The sequence shown here is derived from an EMBL/GenBank/DDBJ whole genome shotgun (WGS) entry which is preliminary data.</text>
</comment>
<name>A0A398CLJ2_9BACL</name>
<dbReference type="AlphaFoldDB" id="A0A398CLJ2"/>
<evidence type="ECO:0000313" key="1">
    <source>
        <dbReference type="EMBL" id="RIE02079.1"/>
    </source>
</evidence>
<proteinExistence type="predicted"/>
<gene>
    <name evidence="1" type="ORF">D3H35_15065</name>
</gene>
<dbReference type="EMBL" id="QXJM01000039">
    <property type="protein sequence ID" value="RIE02079.1"/>
    <property type="molecule type" value="Genomic_DNA"/>
</dbReference>
<dbReference type="RefSeq" id="WP_147355853.1">
    <property type="nucleotide sequence ID" value="NZ_JBHSOV010000009.1"/>
</dbReference>
<evidence type="ECO:0008006" key="3">
    <source>
        <dbReference type="Google" id="ProtNLM"/>
    </source>
</evidence>
<evidence type="ECO:0000313" key="2">
    <source>
        <dbReference type="Proteomes" id="UP000266340"/>
    </source>
</evidence>